<dbReference type="RefSeq" id="XP_005840149.1">
    <property type="nucleotide sequence ID" value="XM_005840092.1"/>
</dbReference>
<reference evidence="2 4" key="1">
    <citation type="journal article" date="2012" name="Nature">
        <title>Algal genomes reveal evolutionary mosaicism and the fate of nucleomorphs.</title>
        <authorList>
            <consortium name="DOE Joint Genome Institute"/>
            <person name="Curtis B.A."/>
            <person name="Tanifuji G."/>
            <person name="Burki F."/>
            <person name="Gruber A."/>
            <person name="Irimia M."/>
            <person name="Maruyama S."/>
            <person name="Arias M.C."/>
            <person name="Ball S.G."/>
            <person name="Gile G.H."/>
            <person name="Hirakawa Y."/>
            <person name="Hopkins J.F."/>
            <person name="Kuo A."/>
            <person name="Rensing S.A."/>
            <person name="Schmutz J."/>
            <person name="Symeonidi A."/>
            <person name="Elias M."/>
            <person name="Eveleigh R.J."/>
            <person name="Herman E.K."/>
            <person name="Klute M.J."/>
            <person name="Nakayama T."/>
            <person name="Obornik M."/>
            <person name="Reyes-Prieto A."/>
            <person name="Armbrust E.V."/>
            <person name="Aves S.J."/>
            <person name="Beiko R.G."/>
            <person name="Coutinho P."/>
            <person name="Dacks J.B."/>
            <person name="Durnford D.G."/>
            <person name="Fast N.M."/>
            <person name="Green B.R."/>
            <person name="Grisdale C.J."/>
            <person name="Hempel F."/>
            <person name="Henrissat B."/>
            <person name="Hoppner M.P."/>
            <person name="Ishida K."/>
            <person name="Kim E."/>
            <person name="Koreny L."/>
            <person name="Kroth P.G."/>
            <person name="Liu Y."/>
            <person name="Malik S.B."/>
            <person name="Maier U.G."/>
            <person name="McRose D."/>
            <person name="Mock T."/>
            <person name="Neilson J.A."/>
            <person name="Onodera N.T."/>
            <person name="Poole A.M."/>
            <person name="Pritham E.J."/>
            <person name="Richards T.A."/>
            <person name="Rocap G."/>
            <person name="Roy S.W."/>
            <person name="Sarai C."/>
            <person name="Schaack S."/>
            <person name="Shirato S."/>
            <person name="Slamovits C.H."/>
            <person name="Spencer D.F."/>
            <person name="Suzuki S."/>
            <person name="Worden A.Z."/>
            <person name="Zauner S."/>
            <person name="Barry K."/>
            <person name="Bell C."/>
            <person name="Bharti A.K."/>
            <person name="Crow J.A."/>
            <person name="Grimwood J."/>
            <person name="Kramer R."/>
            <person name="Lindquist E."/>
            <person name="Lucas S."/>
            <person name="Salamov A."/>
            <person name="McFadden G.I."/>
            <person name="Lane C.E."/>
            <person name="Keeling P.J."/>
            <person name="Gray M.W."/>
            <person name="Grigoriev I.V."/>
            <person name="Archibald J.M."/>
        </authorList>
    </citation>
    <scope>NUCLEOTIDE SEQUENCE</scope>
    <source>
        <strain evidence="2 4">CCMP2712</strain>
    </source>
</reference>
<proteinExistence type="predicted"/>
<dbReference type="HOGENOM" id="CLU_837969_0_0_1"/>
<gene>
    <name evidence="2" type="ORF">GUITHDRAFT_100878</name>
</gene>
<dbReference type="SUPFAM" id="SSF54106">
    <property type="entry name" value="LysM domain"/>
    <property type="match status" value="1"/>
</dbReference>
<evidence type="ECO:0000313" key="2">
    <source>
        <dbReference type="EMBL" id="EKX53169.1"/>
    </source>
</evidence>
<evidence type="ECO:0000313" key="3">
    <source>
        <dbReference type="EnsemblProtists" id="EKX53169"/>
    </source>
</evidence>
<dbReference type="Gene3D" id="3.10.350.10">
    <property type="entry name" value="LysM domain"/>
    <property type="match status" value="1"/>
</dbReference>
<protein>
    <recommendedName>
        <fullName evidence="1">LysM domain-containing protein</fullName>
    </recommendedName>
</protein>
<dbReference type="GeneID" id="17309852"/>
<dbReference type="InterPro" id="IPR036779">
    <property type="entry name" value="LysM_dom_sf"/>
</dbReference>
<reference evidence="3" key="3">
    <citation type="submission" date="2016-03" db="UniProtKB">
        <authorList>
            <consortium name="EnsemblProtists"/>
        </authorList>
    </citation>
    <scope>IDENTIFICATION</scope>
</reference>
<feature type="domain" description="LysM" evidence="1">
    <location>
        <begin position="194"/>
        <end position="232"/>
    </location>
</feature>
<dbReference type="Pfam" id="PF01476">
    <property type="entry name" value="LysM"/>
    <property type="match status" value="1"/>
</dbReference>
<dbReference type="EMBL" id="JH992970">
    <property type="protein sequence ID" value="EKX53169.1"/>
    <property type="molecule type" value="Genomic_DNA"/>
</dbReference>
<dbReference type="KEGG" id="gtt:GUITHDRAFT_100878"/>
<dbReference type="AlphaFoldDB" id="L1JXV8"/>
<organism evidence="2">
    <name type="scientific">Guillardia theta (strain CCMP2712)</name>
    <name type="common">Cryptophyte</name>
    <dbReference type="NCBI Taxonomy" id="905079"/>
    <lineage>
        <taxon>Eukaryota</taxon>
        <taxon>Cryptophyceae</taxon>
        <taxon>Pyrenomonadales</taxon>
        <taxon>Geminigeraceae</taxon>
        <taxon>Guillardia</taxon>
    </lineage>
</organism>
<sequence length="332" mass="36512">MDPLSFFDDRVDAMSAKVAMLALMSLSSAMQGSAMSFLVHSNASFNNSEYVETALHCSRSVHVTFSTSDPLVAPQVYMCEKDHTGACRYRRGVWLTPQIRSCCEMPHYDRPKECLSAGADDDPMSVFHCAQLSVKQDAEAGTATANLSLFTPSWFWLNNGAENDIEICLVAYHNEESSEPYCILFSVQLCSTCVQVGDTLSSLASKHGTHWTQLFSVNPEIALNPDVLHEGQATMKKEARFKMIMHWNPHLISLPDTPDEFSTSSKVLLAGGYLCLLPRTCIDSWTFSQPLNALSDEYPPGMGGAVADIPVETRTPASYDNINYGPGGGYYT</sequence>
<dbReference type="PaxDb" id="55529-EKX53169"/>
<keyword evidence="4" id="KW-1185">Reference proteome</keyword>
<name>L1JXV8_GUITC</name>
<dbReference type="EnsemblProtists" id="EKX53169">
    <property type="protein sequence ID" value="EKX53169"/>
    <property type="gene ID" value="GUITHDRAFT_100878"/>
</dbReference>
<evidence type="ECO:0000259" key="1">
    <source>
        <dbReference type="Pfam" id="PF01476"/>
    </source>
</evidence>
<dbReference type="InterPro" id="IPR018392">
    <property type="entry name" value="LysM"/>
</dbReference>
<evidence type="ECO:0000313" key="4">
    <source>
        <dbReference type="Proteomes" id="UP000011087"/>
    </source>
</evidence>
<reference evidence="4" key="2">
    <citation type="submission" date="2012-11" db="EMBL/GenBank/DDBJ databases">
        <authorList>
            <person name="Kuo A."/>
            <person name="Curtis B.A."/>
            <person name="Tanifuji G."/>
            <person name="Burki F."/>
            <person name="Gruber A."/>
            <person name="Irimia M."/>
            <person name="Maruyama S."/>
            <person name="Arias M.C."/>
            <person name="Ball S.G."/>
            <person name="Gile G.H."/>
            <person name="Hirakawa Y."/>
            <person name="Hopkins J.F."/>
            <person name="Rensing S.A."/>
            <person name="Schmutz J."/>
            <person name="Symeonidi A."/>
            <person name="Elias M."/>
            <person name="Eveleigh R.J."/>
            <person name="Herman E.K."/>
            <person name="Klute M.J."/>
            <person name="Nakayama T."/>
            <person name="Obornik M."/>
            <person name="Reyes-Prieto A."/>
            <person name="Armbrust E.V."/>
            <person name="Aves S.J."/>
            <person name="Beiko R.G."/>
            <person name="Coutinho P."/>
            <person name="Dacks J.B."/>
            <person name="Durnford D.G."/>
            <person name="Fast N.M."/>
            <person name="Green B.R."/>
            <person name="Grisdale C."/>
            <person name="Hempe F."/>
            <person name="Henrissat B."/>
            <person name="Hoppner M.P."/>
            <person name="Ishida K.-I."/>
            <person name="Kim E."/>
            <person name="Koreny L."/>
            <person name="Kroth P.G."/>
            <person name="Liu Y."/>
            <person name="Malik S.-B."/>
            <person name="Maier U.G."/>
            <person name="McRose D."/>
            <person name="Mock T."/>
            <person name="Neilson J.A."/>
            <person name="Onodera N.T."/>
            <person name="Poole A.M."/>
            <person name="Pritham E.J."/>
            <person name="Richards T.A."/>
            <person name="Rocap G."/>
            <person name="Roy S.W."/>
            <person name="Sarai C."/>
            <person name="Schaack S."/>
            <person name="Shirato S."/>
            <person name="Slamovits C.H."/>
            <person name="Spencer D.F."/>
            <person name="Suzuki S."/>
            <person name="Worden A.Z."/>
            <person name="Zauner S."/>
            <person name="Barry K."/>
            <person name="Bell C."/>
            <person name="Bharti A.K."/>
            <person name="Crow J.A."/>
            <person name="Grimwood J."/>
            <person name="Kramer R."/>
            <person name="Lindquist E."/>
            <person name="Lucas S."/>
            <person name="Salamov A."/>
            <person name="McFadden G.I."/>
            <person name="Lane C.E."/>
            <person name="Keeling P.J."/>
            <person name="Gray M.W."/>
            <person name="Grigoriev I.V."/>
            <person name="Archibald J.M."/>
        </authorList>
    </citation>
    <scope>NUCLEOTIDE SEQUENCE</scope>
    <source>
        <strain evidence="4">CCMP2712</strain>
    </source>
</reference>
<dbReference type="Proteomes" id="UP000011087">
    <property type="component" value="Unassembled WGS sequence"/>
</dbReference>
<accession>L1JXV8</accession>